<feature type="transmembrane region" description="Helical" evidence="6">
    <location>
        <begin position="177"/>
        <end position="200"/>
    </location>
</feature>
<comment type="caution">
    <text evidence="7">The sequence shown here is derived from an EMBL/GenBank/DDBJ whole genome shotgun (WGS) entry which is preliminary data.</text>
</comment>
<evidence type="ECO:0000256" key="6">
    <source>
        <dbReference type="SAM" id="Phobius"/>
    </source>
</evidence>
<dbReference type="GO" id="GO:0015123">
    <property type="term" value="F:acetate transmembrane transporter activity"/>
    <property type="evidence" value="ECO:0007669"/>
    <property type="project" value="TreeGrafter"/>
</dbReference>
<evidence type="ECO:0000256" key="3">
    <source>
        <dbReference type="ARBA" id="ARBA00022692"/>
    </source>
</evidence>
<feature type="transmembrane region" description="Helical" evidence="6">
    <location>
        <begin position="56"/>
        <end position="78"/>
    </location>
</feature>
<keyword evidence="5 6" id="KW-0472">Membrane</keyword>
<feature type="transmembrane region" description="Helical" evidence="6">
    <location>
        <begin position="149"/>
        <end position="170"/>
    </location>
</feature>
<keyword evidence="8" id="KW-1185">Reference proteome</keyword>
<feature type="transmembrane region" description="Helical" evidence="6">
    <location>
        <begin position="90"/>
        <end position="110"/>
    </location>
</feature>
<accession>A0AAV9JAT7</accession>
<keyword evidence="4 6" id="KW-1133">Transmembrane helix</keyword>
<reference evidence="7 8" key="1">
    <citation type="submission" date="2021-11" db="EMBL/GenBank/DDBJ databases">
        <title>Black yeast isolated from Biological Soil Crust.</title>
        <authorList>
            <person name="Kurbessoian T."/>
        </authorList>
    </citation>
    <scope>NUCLEOTIDE SEQUENCE [LARGE SCALE GENOMIC DNA]</scope>
    <source>
        <strain evidence="7 8">CCFEE 5522</strain>
    </source>
</reference>
<dbReference type="InterPro" id="IPR051633">
    <property type="entry name" value="AceTr"/>
</dbReference>
<dbReference type="AlphaFoldDB" id="A0AAV9JAT7"/>
<dbReference type="PANTHER" id="PTHR31123">
    <property type="entry name" value="ACCUMULATION OF DYADS PROTEIN 2-RELATED"/>
    <property type="match status" value="1"/>
</dbReference>
<dbReference type="Proteomes" id="UP001324427">
    <property type="component" value="Unassembled WGS sequence"/>
</dbReference>
<dbReference type="GO" id="GO:0005886">
    <property type="term" value="C:plasma membrane"/>
    <property type="evidence" value="ECO:0007669"/>
    <property type="project" value="TreeGrafter"/>
</dbReference>
<sequence>MACRRDSPPMKESEMETIENLDPLRPTPSHFEKLYLAPEQAVAGNLRLTFGNPTPVALAGFLLANTPATIMLMGWHGAGGGTGNASAGNGSYFFLAMVLLYFGAIGEWILGNTFPSVVFFSFGGFWGTFGATLTPFFNAVNGYGDDPAGFYNSFAFFLIFMGVLCLLYSIAALRTNICLVVILVCFTITFPCLAASYFYLADGVGPATTCRIAGGAFAFIAAMVAWYLWFSMILEAVDFPIALPVGDLSRFIKGRSEKTKAEAHMV</sequence>
<proteinExistence type="inferred from homology"/>
<evidence type="ECO:0000256" key="4">
    <source>
        <dbReference type="ARBA" id="ARBA00022989"/>
    </source>
</evidence>
<dbReference type="InterPro" id="IPR000791">
    <property type="entry name" value="Gpr1/Fun34/SatP-like"/>
</dbReference>
<organism evidence="7 8">
    <name type="scientific">Oleoguttula mirabilis</name>
    <dbReference type="NCBI Taxonomy" id="1507867"/>
    <lineage>
        <taxon>Eukaryota</taxon>
        <taxon>Fungi</taxon>
        <taxon>Dikarya</taxon>
        <taxon>Ascomycota</taxon>
        <taxon>Pezizomycotina</taxon>
        <taxon>Dothideomycetes</taxon>
        <taxon>Dothideomycetidae</taxon>
        <taxon>Mycosphaerellales</taxon>
        <taxon>Teratosphaeriaceae</taxon>
        <taxon>Oleoguttula</taxon>
    </lineage>
</organism>
<gene>
    <name evidence="7" type="ORF">LTR36_007257</name>
</gene>
<evidence type="ECO:0000313" key="7">
    <source>
        <dbReference type="EMBL" id="KAK4541893.1"/>
    </source>
</evidence>
<name>A0AAV9JAT7_9PEZI</name>
<dbReference type="Pfam" id="PF01184">
    <property type="entry name" value="Gpr1_Fun34_YaaH"/>
    <property type="match status" value="1"/>
</dbReference>
<dbReference type="EMBL" id="JAVFHQ010000047">
    <property type="protein sequence ID" value="KAK4541893.1"/>
    <property type="molecule type" value="Genomic_DNA"/>
</dbReference>
<evidence type="ECO:0000256" key="5">
    <source>
        <dbReference type="ARBA" id="ARBA00023136"/>
    </source>
</evidence>
<protein>
    <submittedName>
        <fullName evidence="7">Uncharacterized protein</fullName>
    </submittedName>
</protein>
<keyword evidence="3 6" id="KW-0812">Transmembrane</keyword>
<comment type="subcellular location">
    <subcellularLocation>
        <location evidence="1">Membrane</location>
        <topology evidence="1">Multi-pass membrane protein</topology>
    </subcellularLocation>
</comment>
<comment type="similarity">
    <text evidence="2">Belongs to the acetate uptake transporter (AceTr) (TC 2.A.96) family.</text>
</comment>
<evidence type="ECO:0000256" key="2">
    <source>
        <dbReference type="ARBA" id="ARBA00005587"/>
    </source>
</evidence>
<evidence type="ECO:0000256" key="1">
    <source>
        <dbReference type="ARBA" id="ARBA00004141"/>
    </source>
</evidence>
<feature type="transmembrane region" description="Helical" evidence="6">
    <location>
        <begin position="212"/>
        <end position="230"/>
    </location>
</feature>
<evidence type="ECO:0000313" key="8">
    <source>
        <dbReference type="Proteomes" id="UP001324427"/>
    </source>
</evidence>
<dbReference type="PANTHER" id="PTHR31123:SF4">
    <property type="entry name" value="PROTEIN ALCS"/>
    <property type="match status" value="1"/>
</dbReference>
<feature type="transmembrane region" description="Helical" evidence="6">
    <location>
        <begin position="117"/>
        <end position="137"/>
    </location>
</feature>